<comment type="caution">
    <text evidence="1">The sequence shown here is derived from an EMBL/GenBank/DDBJ whole genome shotgun (WGS) entry which is preliminary data.</text>
</comment>
<dbReference type="Proteomes" id="UP000326924">
    <property type="component" value="Unassembled WGS sequence"/>
</dbReference>
<sequence length="363" mass="39797">MPPQLKTAAAAGQSKCFLSLHLELHMHVADVLGDEDLINISLALAVTKQAAVHAYLRELTLRDLRASGSGVARLQTLLRWGYAYGESVDLEQLLSILPDGALLPPRRADQLIPFPGGSNERWLIFTLPALVRNQAQPAMIAFGQHGAMAIAAAEGNLSALRIFLERWDWRSKDIAAVPLTWACLYGQLDAVRLILGSMRSVLSRRQRSEIMLSQSLPGGVDVVGSCVIAMHSRRMHRSAVSALRLVLADLPRQPSFDLKASKISAIYSLGIIVVQPRDYHPLAQDRVFTLLAPLPDLSDCVFHIVRLVANSRRWGLAPAIIERQVALAKRWMTVWPPAANDVASAQKIGGDDMASMMAAYVKQ</sequence>
<evidence type="ECO:0000313" key="1">
    <source>
        <dbReference type="EMBL" id="KAA8894710.1"/>
    </source>
</evidence>
<reference evidence="1 2" key="1">
    <citation type="submission" date="2019-09" db="EMBL/GenBank/DDBJ databases">
        <title>Draft genome of the ectomycorrhizal ascomycete Sphaerosporella brunnea.</title>
        <authorList>
            <consortium name="DOE Joint Genome Institute"/>
            <person name="Benucci G.M."/>
            <person name="Marozzi G."/>
            <person name="Antonielli L."/>
            <person name="Sanchez S."/>
            <person name="Marco P."/>
            <person name="Wang X."/>
            <person name="Falini L.B."/>
            <person name="Barry K."/>
            <person name="Haridas S."/>
            <person name="Lipzen A."/>
            <person name="Labutti K."/>
            <person name="Grigoriev I.V."/>
            <person name="Murat C."/>
            <person name="Martin F."/>
            <person name="Albertini E."/>
            <person name="Donnini D."/>
            <person name="Bonito G."/>
        </authorList>
    </citation>
    <scope>NUCLEOTIDE SEQUENCE [LARGE SCALE GENOMIC DNA]</scope>
    <source>
        <strain evidence="1 2">Sb_GMNB300</strain>
    </source>
</reference>
<gene>
    <name evidence="1" type="ORF">FN846DRAFT_894828</name>
</gene>
<proteinExistence type="predicted"/>
<evidence type="ECO:0000313" key="2">
    <source>
        <dbReference type="Proteomes" id="UP000326924"/>
    </source>
</evidence>
<dbReference type="EMBL" id="VXIS01000317">
    <property type="protein sequence ID" value="KAA8894710.1"/>
    <property type="molecule type" value="Genomic_DNA"/>
</dbReference>
<protein>
    <submittedName>
        <fullName evidence="1">Uncharacterized protein</fullName>
    </submittedName>
</protein>
<accession>A0A5J5EH35</accession>
<keyword evidence="2" id="KW-1185">Reference proteome</keyword>
<dbReference type="InParanoid" id="A0A5J5EH35"/>
<organism evidence="1 2">
    <name type="scientific">Sphaerosporella brunnea</name>
    <dbReference type="NCBI Taxonomy" id="1250544"/>
    <lineage>
        <taxon>Eukaryota</taxon>
        <taxon>Fungi</taxon>
        <taxon>Dikarya</taxon>
        <taxon>Ascomycota</taxon>
        <taxon>Pezizomycotina</taxon>
        <taxon>Pezizomycetes</taxon>
        <taxon>Pezizales</taxon>
        <taxon>Pyronemataceae</taxon>
        <taxon>Sphaerosporella</taxon>
    </lineage>
</organism>
<dbReference type="AlphaFoldDB" id="A0A5J5EH35"/>
<name>A0A5J5EH35_9PEZI</name>